<keyword evidence="6" id="KW-0460">Magnesium</keyword>
<comment type="cofactor">
    <cofactor evidence="2">
        <name>Zn(2+)</name>
        <dbReference type="ChEBI" id="CHEBI:29105"/>
    </cofactor>
</comment>
<dbReference type="SUPFAM" id="SSF55811">
    <property type="entry name" value="Nudix"/>
    <property type="match status" value="1"/>
</dbReference>
<evidence type="ECO:0000256" key="7">
    <source>
        <dbReference type="ARBA" id="ARBA00023679"/>
    </source>
</evidence>
<dbReference type="RefSeq" id="WP_133882026.1">
    <property type="nucleotide sequence ID" value="NZ_MWIN01000037.1"/>
</dbReference>
<comment type="similarity">
    <text evidence="3">Belongs to the Nudix hydrolase family. NudC subfamily.</text>
</comment>
<gene>
    <name evidence="9" type="ORF">DFR24_2853</name>
</gene>
<dbReference type="Gene3D" id="3.90.79.10">
    <property type="entry name" value="Nucleoside Triphosphate Pyrophosphohydrolase"/>
    <property type="match status" value="1"/>
</dbReference>
<dbReference type="InterPro" id="IPR000086">
    <property type="entry name" value="NUDIX_hydrolase_dom"/>
</dbReference>
<dbReference type="GO" id="GO:0046872">
    <property type="term" value="F:metal ion binding"/>
    <property type="evidence" value="ECO:0007669"/>
    <property type="project" value="UniProtKB-KW"/>
</dbReference>
<keyword evidence="4" id="KW-0479">Metal-binding</keyword>
<keyword evidence="10" id="KW-1185">Reference proteome</keyword>
<dbReference type="InterPro" id="IPR020084">
    <property type="entry name" value="NUDIX_hydrolase_CS"/>
</dbReference>
<reference evidence="9 10" key="1">
    <citation type="submission" date="2019-03" db="EMBL/GenBank/DDBJ databases">
        <title>Genomic Encyclopedia of Type Strains, Phase IV (KMG-IV): sequencing the most valuable type-strain genomes for metagenomic binning, comparative biology and taxonomic classification.</title>
        <authorList>
            <person name="Goeker M."/>
        </authorList>
    </citation>
    <scope>NUCLEOTIDE SEQUENCE [LARGE SCALE GENOMIC DNA]</scope>
    <source>
        <strain evidence="9 10">DSM 26377</strain>
    </source>
</reference>
<comment type="caution">
    <text evidence="9">The sequence shown here is derived from an EMBL/GenBank/DDBJ whole genome shotgun (WGS) entry which is preliminary data.</text>
</comment>
<dbReference type="GO" id="GO:0006742">
    <property type="term" value="P:NADP+ catabolic process"/>
    <property type="evidence" value="ECO:0007669"/>
    <property type="project" value="TreeGrafter"/>
</dbReference>
<evidence type="ECO:0000256" key="4">
    <source>
        <dbReference type="ARBA" id="ARBA00022723"/>
    </source>
</evidence>
<dbReference type="PROSITE" id="PS00893">
    <property type="entry name" value="NUDIX_BOX"/>
    <property type="match status" value="1"/>
</dbReference>
<dbReference type="Proteomes" id="UP000295341">
    <property type="component" value="Unassembled WGS sequence"/>
</dbReference>
<dbReference type="Pfam" id="PF00293">
    <property type="entry name" value="NUDIX"/>
    <property type="match status" value="1"/>
</dbReference>
<evidence type="ECO:0000256" key="3">
    <source>
        <dbReference type="ARBA" id="ARBA00009595"/>
    </source>
</evidence>
<comment type="catalytic activity">
    <reaction evidence="7">
        <text>a 5'-end NAD(+)-phospho-ribonucleoside in mRNA + H2O = a 5'-end phospho-adenosine-phospho-ribonucleoside in mRNA + beta-nicotinamide D-ribonucleotide + 2 H(+)</text>
        <dbReference type="Rhea" id="RHEA:60876"/>
        <dbReference type="Rhea" id="RHEA-COMP:15698"/>
        <dbReference type="Rhea" id="RHEA-COMP:15719"/>
        <dbReference type="ChEBI" id="CHEBI:14649"/>
        <dbReference type="ChEBI" id="CHEBI:15377"/>
        <dbReference type="ChEBI" id="CHEBI:15378"/>
        <dbReference type="ChEBI" id="CHEBI:144029"/>
        <dbReference type="ChEBI" id="CHEBI:144051"/>
    </reaction>
    <physiologicalReaction direction="left-to-right" evidence="7">
        <dbReference type="Rhea" id="RHEA:60877"/>
    </physiologicalReaction>
</comment>
<dbReference type="PANTHER" id="PTHR42904:SF6">
    <property type="entry name" value="NAD-CAPPED RNA HYDROLASE NUDT12"/>
    <property type="match status" value="1"/>
</dbReference>
<evidence type="ECO:0000259" key="8">
    <source>
        <dbReference type="PROSITE" id="PS51462"/>
    </source>
</evidence>
<protein>
    <submittedName>
        <fullName evidence="9">NAD+ diphosphatase</fullName>
    </submittedName>
</protein>
<evidence type="ECO:0000313" key="9">
    <source>
        <dbReference type="EMBL" id="TDU28481.1"/>
    </source>
</evidence>
<dbReference type="GO" id="GO:0019677">
    <property type="term" value="P:NAD+ catabolic process"/>
    <property type="evidence" value="ECO:0007669"/>
    <property type="project" value="TreeGrafter"/>
</dbReference>
<evidence type="ECO:0000313" key="10">
    <source>
        <dbReference type="Proteomes" id="UP000295341"/>
    </source>
</evidence>
<dbReference type="InterPro" id="IPR015797">
    <property type="entry name" value="NUDIX_hydrolase-like_dom_sf"/>
</dbReference>
<dbReference type="AlphaFoldDB" id="A0A4R7P5F5"/>
<comment type="cofactor">
    <cofactor evidence="1">
        <name>Mg(2+)</name>
        <dbReference type="ChEBI" id="CHEBI:18420"/>
    </cofactor>
</comment>
<dbReference type="GO" id="GO:0035529">
    <property type="term" value="F:NADH pyrophosphatase activity"/>
    <property type="evidence" value="ECO:0007669"/>
    <property type="project" value="TreeGrafter"/>
</dbReference>
<keyword evidence="5" id="KW-0378">Hydrolase</keyword>
<dbReference type="EMBL" id="SOBT01000009">
    <property type="protein sequence ID" value="TDU28481.1"/>
    <property type="molecule type" value="Genomic_DNA"/>
</dbReference>
<dbReference type="InterPro" id="IPR050241">
    <property type="entry name" value="NAD-cap_RNA_hydrolase_NudC"/>
</dbReference>
<evidence type="ECO:0000256" key="6">
    <source>
        <dbReference type="ARBA" id="ARBA00022842"/>
    </source>
</evidence>
<dbReference type="PROSITE" id="PS51462">
    <property type="entry name" value="NUDIX"/>
    <property type="match status" value="1"/>
</dbReference>
<dbReference type="OrthoDB" id="5417595at2"/>
<dbReference type="PANTHER" id="PTHR42904">
    <property type="entry name" value="NUDIX HYDROLASE, NUDC SUBFAMILY"/>
    <property type="match status" value="1"/>
</dbReference>
<dbReference type="GO" id="GO:0005829">
    <property type="term" value="C:cytosol"/>
    <property type="evidence" value="ECO:0007669"/>
    <property type="project" value="TreeGrafter"/>
</dbReference>
<feature type="domain" description="Nudix hydrolase" evidence="8">
    <location>
        <begin position="40"/>
        <end position="160"/>
    </location>
</feature>
<proteinExistence type="inferred from homology"/>
<sequence length="175" mass="19996">MSRPYIYCPQCGQTLQMVHTGGMQRNACVTPECGFVQWDNPVPVVAAIVEHEGKVLLARNIAWPKDWYALITGFLERGEDPVTGVMREVKEELDLEPQCANFVGIYEFRRMNQLIIAYHVPATGTVKLNEELNDYKYETFEEARYWDAGTGYALRDWLRGKGFDPKTVDWVRGAG</sequence>
<name>A0A4R7P5F5_9GAMM</name>
<accession>A0A4R7P5F5</accession>
<evidence type="ECO:0000256" key="1">
    <source>
        <dbReference type="ARBA" id="ARBA00001946"/>
    </source>
</evidence>
<evidence type="ECO:0000256" key="5">
    <source>
        <dbReference type="ARBA" id="ARBA00022801"/>
    </source>
</evidence>
<organism evidence="9 10">
    <name type="scientific">Panacagrimonas perspica</name>
    <dbReference type="NCBI Taxonomy" id="381431"/>
    <lineage>
        <taxon>Bacteria</taxon>
        <taxon>Pseudomonadati</taxon>
        <taxon>Pseudomonadota</taxon>
        <taxon>Gammaproteobacteria</taxon>
        <taxon>Nevskiales</taxon>
        <taxon>Nevskiaceae</taxon>
        <taxon>Panacagrimonas</taxon>
    </lineage>
</organism>
<evidence type="ECO:0000256" key="2">
    <source>
        <dbReference type="ARBA" id="ARBA00001947"/>
    </source>
</evidence>